<accession>A0AAV7XU70</accession>
<organism evidence="1 2">
    <name type="scientific">Megalurothrips usitatus</name>
    <name type="common">bean blossom thrips</name>
    <dbReference type="NCBI Taxonomy" id="439358"/>
    <lineage>
        <taxon>Eukaryota</taxon>
        <taxon>Metazoa</taxon>
        <taxon>Ecdysozoa</taxon>
        <taxon>Arthropoda</taxon>
        <taxon>Hexapoda</taxon>
        <taxon>Insecta</taxon>
        <taxon>Pterygota</taxon>
        <taxon>Neoptera</taxon>
        <taxon>Paraneoptera</taxon>
        <taxon>Thysanoptera</taxon>
        <taxon>Terebrantia</taxon>
        <taxon>Thripoidea</taxon>
        <taxon>Thripidae</taxon>
        <taxon>Megalurothrips</taxon>
    </lineage>
</organism>
<name>A0AAV7XU70_9NEOP</name>
<proteinExistence type="predicted"/>
<evidence type="ECO:0000313" key="1">
    <source>
        <dbReference type="EMBL" id="KAJ1529610.1"/>
    </source>
</evidence>
<dbReference type="Proteomes" id="UP001075354">
    <property type="component" value="Chromosome 3"/>
</dbReference>
<comment type="caution">
    <text evidence="1">The sequence shown here is derived from an EMBL/GenBank/DDBJ whole genome shotgun (WGS) entry which is preliminary data.</text>
</comment>
<dbReference type="AlphaFoldDB" id="A0AAV7XU70"/>
<gene>
    <name evidence="1" type="ORF">ONE63_006378</name>
</gene>
<keyword evidence="2" id="KW-1185">Reference proteome</keyword>
<sequence>MGRQSPPKGKVVRKLLSPKAGIPKLLSPKPTLPRIASSYASNVVSIQKRPSIGSSIPGIAKLQLPAPKITPKVNAASSNFGFKKVEPTRKDALKASVLGRKPVKRNSPMAKAKQALQTVRLNKRFELQMKHRLAQQTSN</sequence>
<protein>
    <submittedName>
        <fullName evidence="1">Uncharacterized protein</fullName>
    </submittedName>
</protein>
<reference evidence="1" key="1">
    <citation type="submission" date="2022-12" db="EMBL/GenBank/DDBJ databases">
        <title>Chromosome-level genome assembly of the bean flower thrips Megalurothrips usitatus.</title>
        <authorList>
            <person name="Ma L."/>
            <person name="Liu Q."/>
            <person name="Li H."/>
            <person name="Cai W."/>
        </authorList>
    </citation>
    <scope>NUCLEOTIDE SEQUENCE</scope>
    <source>
        <strain evidence="1">Cailab_2022a</strain>
    </source>
</reference>
<evidence type="ECO:0000313" key="2">
    <source>
        <dbReference type="Proteomes" id="UP001075354"/>
    </source>
</evidence>
<dbReference type="EMBL" id="JAPTSV010000003">
    <property type="protein sequence ID" value="KAJ1529610.1"/>
    <property type="molecule type" value="Genomic_DNA"/>
</dbReference>